<proteinExistence type="predicted"/>
<dbReference type="EMBL" id="LAZR01010488">
    <property type="protein sequence ID" value="KKM66654.1"/>
    <property type="molecule type" value="Genomic_DNA"/>
</dbReference>
<comment type="caution">
    <text evidence="1">The sequence shown here is derived from an EMBL/GenBank/DDBJ whole genome shotgun (WGS) entry which is preliminary data.</text>
</comment>
<gene>
    <name evidence="1" type="ORF">LCGC14_1479000</name>
</gene>
<dbReference type="AlphaFoldDB" id="A0A0F9JA33"/>
<name>A0A0F9JA33_9ZZZZ</name>
<accession>A0A0F9JA33</accession>
<reference evidence="1" key="1">
    <citation type="journal article" date="2015" name="Nature">
        <title>Complex archaea that bridge the gap between prokaryotes and eukaryotes.</title>
        <authorList>
            <person name="Spang A."/>
            <person name="Saw J.H."/>
            <person name="Jorgensen S.L."/>
            <person name="Zaremba-Niedzwiedzka K."/>
            <person name="Martijn J."/>
            <person name="Lind A.E."/>
            <person name="van Eijk R."/>
            <person name="Schleper C."/>
            <person name="Guy L."/>
            <person name="Ettema T.J."/>
        </authorList>
    </citation>
    <scope>NUCLEOTIDE SEQUENCE</scope>
</reference>
<sequence length="99" mass="11911">MKSPYCKCGNQRAKGDRRCLECKSAQMRRWRKTHPMTPIQRLKDICRSYANTYYQRGKIKKNPCEICNNPNSQMHHEDYSKPLDILWFCRPCHIAYEKI</sequence>
<organism evidence="1">
    <name type="scientific">marine sediment metagenome</name>
    <dbReference type="NCBI Taxonomy" id="412755"/>
    <lineage>
        <taxon>unclassified sequences</taxon>
        <taxon>metagenomes</taxon>
        <taxon>ecological metagenomes</taxon>
    </lineage>
</organism>
<protein>
    <submittedName>
        <fullName evidence="1">Uncharacterized protein</fullName>
    </submittedName>
</protein>
<evidence type="ECO:0000313" key="1">
    <source>
        <dbReference type="EMBL" id="KKM66654.1"/>
    </source>
</evidence>